<dbReference type="InterPro" id="IPR033469">
    <property type="entry name" value="CYTH-like_dom_sf"/>
</dbReference>
<dbReference type="InterPro" id="IPR039013">
    <property type="entry name" value="YgiF"/>
</dbReference>
<dbReference type="InterPro" id="IPR023577">
    <property type="entry name" value="CYTH_domain"/>
</dbReference>
<dbReference type="PANTHER" id="PTHR39569:SF1">
    <property type="entry name" value="INORGANIC TRIPHOSPHATASE"/>
    <property type="match status" value="1"/>
</dbReference>
<dbReference type="GO" id="GO:0046872">
    <property type="term" value="F:metal ion binding"/>
    <property type="evidence" value="ECO:0007669"/>
    <property type="project" value="TreeGrafter"/>
</dbReference>
<dbReference type="PROSITE" id="PS51707">
    <property type="entry name" value="CYTH"/>
    <property type="match status" value="1"/>
</dbReference>
<organism evidence="2 3">
    <name type="scientific">Propionispora hippei DSM 15287</name>
    <dbReference type="NCBI Taxonomy" id="1123003"/>
    <lineage>
        <taxon>Bacteria</taxon>
        <taxon>Bacillati</taxon>
        <taxon>Bacillota</taxon>
        <taxon>Negativicutes</taxon>
        <taxon>Selenomonadales</taxon>
        <taxon>Sporomusaceae</taxon>
        <taxon>Propionispora</taxon>
    </lineage>
</organism>
<evidence type="ECO:0000259" key="1">
    <source>
        <dbReference type="PROSITE" id="PS51707"/>
    </source>
</evidence>
<evidence type="ECO:0000313" key="2">
    <source>
        <dbReference type="EMBL" id="SHJ33601.1"/>
    </source>
</evidence>
<gene>
    <name evidence="2" type="ORF">SAMN02745170_02308</name>
</gene>
<protein>
    <submittedName>
        <fullName evidence="2">CYTH domain-containing protein</fullName>
    </submittedName>
</protein>
<name>A0A1M6IGL2_9FIRM</name>
<dbReference type="Pfam" id="PF01928">
    <property type="entry name" value="CYTH"/>
    <property type="match status" value="1"/>
</dbReference>
<reference evidence="2 3" key="1">
    <citation type="submission" date="2016-11" db="EMBL/GenBank/DDBJ databases">
        <authorList>
            <person name="Varghese N."/>
            <person name="Submissions S."/>
        </authorList>
    </citation>
    <scope>NUCLEOTIDE SEQUENCE [LARGE SCALE GENOMIC DNA]</scope>
    <source>
        <strain evidence="2 3">DSM 15287</strain>
    </source>
</reference>
<evidence type="ECO:0000313" key="3">
    <source>
        <dbReference type="Proteomes" id="UP000322917"/>
    </source>
</evidence>
<dbReference type="OrthoDB" id="3034217at2"/>
<dbReference type="Proteomes" id="UP000322917">
    <property type="component" value="Unassembled WGS sequence"/>
</dbReference>
<dbReference type="EMBL" id="FQZD01000017">
    <property type="protein sequence ID" value="SHJ33601.1"/>
    <property type="molecule type" value="Genomic_DNA"/>
</dbReference>
<dbReference type="AlphaFoldDB" id="A0A1M6IGL2"/>
<dbReference type="SMART" id="SM01118">
    <property type="entry name" value="CYTH"/>
    <property type="match status" value="1"/>
</dbReference>
<dbReference type="RefSeq" id="WP_149735039.1">
    <property type="nucleotide sequence ID" value="NZ_FQZD01000017.1"/>
</dbReference>
<dbReference type="GO" id="GO:0050355">
    <property type="term" value="F:inorganic triphosphate phosphatase activity"/>
    <property type="evidence" value="ECO:0007669"/>
    <property type="project" value="InterPro"/>
</dbReference>
<dbReference type="SUPFAM" id="SSF55154">
    <property type="entry name" value="CYTH-like phosphatases"/>
    <property type="match status" value="1"/>
</dbReference>
<dbReference type="Gene3D" id="2.40.320.10">
    <property type="entry name" value="Hypothetical Protein Pfu-838710-001"/>
    <property type="match status" value="1"/>
</dbReference>
<dbReference type="CDD" id="cd07756">
    <property type="entry name" value="CYTH-like_Pase_CHAD"/>
    <property type="match status" value="1"/>
</dbReference>
<dbReference type="PANTHER" id="PTHR39569">
    <property type="entry name" value="INORGANIC TRIPHOSPHATASE"/>
    <property type="match status" value="1"/>
</dbReference>
<accession>A0A1M6IGL2</accession>
<feature type="domain" description="CYTH" evidence="1">
    <location>
        <begin position="13"/>
        <end position="218"/>
    </location>
</feature>
<proteinExistence type="predicted"/>
<sequence length="270" mass="29541">MNERLTEETMTSDTEVELKLRLSDADGWKAVLADDFLRHMAAEPEWRRDMLQAVYYDTAGGELRKRRLTYRIRQESGQWMATVKGGGAATGGLHRRQEWNVPVDGPAVDLTVFKHSPAGALLAEAIGGAQLLPLCSTVFERHMLHVERAGHTGIEVAADRGEIVAGGKRAPILELELELKSGQPAEVLRLGAALVRRYPLVLESSSKYHRALLLAGLAEPPEVPSPEQRTAAMLVHLQALLDGCAGHPLTTRGVLQAEIASLLDLWAKLL</sequence>
<keyword evidence="3" id="KW-1185">Reference proteome</keyword>